<sequence length="426" mass="47552">MQELLKGKRVAIIGLGYVGLPLAVEFGKQYQTLGFDINQERISELLGGHDSTLEVSDEELKLSPQLNYSYNVDDLKNCNVYIVTVPTPIDEHKQPKLTPLIKASEMLGKVVSKGDIIIYESTVYPGATEEDCIPVVERVSGLKFNKDFFAGYSPERINPGDKEHRVTNILKVTSGSTDEIAEVVDQLYKSIITAGTHKASSIKVAEAAKVIENTQRDVNIALINELSIIFNKLGIDTLEVLEAAGTKWNFLPFRPGLVGGHCIGVDPYYLTHKAQSVGYHPEMILAGRRLNDGMGQYVVSQLVKNMLKQRIHVEGANVLVMGFTFKENCPDLRNTRVIDIVEELKEYNVNVDVVDPWCSSEEAEHEYGLKLATEAKQGHYDAIILAVGHNEFKQLGSEAIRKFGKDEHILYDLKYVLDKNTVDMRL</sequence>
<keyword evidence="3" id="KW-0520">NAD</keyword>
<dbReference type="GO" id="GO:0000271">
    <property type="term" value="P:polysaccharide biosynthetic process"/>
    <property type="evidence" value="ECO:0007669"/>
    <property type="project" value="InterPro"/>
</dbReference>
<dbReference type="Gene3D" id="3.40.50.720">
    <property type="entry name" value="NAD(P)-binding Rossmann-like Domain"/>
    <property type="match status" value="2"/>
</dbReference>
<dbReference type="GO" id="GO:0051287">
    <property type="term" value="F:NAD binding"/>
    <property type="evidence" value="ECO:0007669"/>
    <property type="project" value="InterPro"/>
</dbReference>
<dbReference type="InterPro" id="IPR008927">
    <property type="entry name" value="6-PGluconate_DH-like_C_sf"/>
</dbReference>
<reference evidence="6 7" key="1">
    <citation type="submission" date="2014-12" db="EMBL/GenBank/DDBJ databases">
        <title>Draft Genome Sequence of Pseudoalteromonas luteoviolacea HI1.</title>
        <authorList>
            <person name="Asahina A.Y."/>
            <person name="Hadfield M.G."/>
        </authorList>
    </citation>
    <scope>NUCLEOTIDE SEQUENCE [LARGE SCALE GENOMIC DNA]</scope>
    <source>
        <strain evidence="6 7">HI1</strain>
    </source>
</reference>
<dbReference type="InterPro" id="IPR036291">
    <property type="entry name" value="NAD(P)-bd_dom_sf"/>
</dbReference>
<accession>A0A0C1QBD9</accession>
<proteinExistence type="inferred from homology"/>
<dbReference type="PIRSF" id="PIRSF000124">
    <property type="entry name" value="UDPglc_GDPman_dh"/>
    <property type="match status" value="1"/>
</dbReference>
<dbReference type="PANTHER" id="PTHR43491:SF2">
    <property type="entry name" value="UDP-N-ACETYL-D-MANNOSAMINE DEHYDROGENASE"/>
    <property type="match status" value="1"/>
</dbReference>
<dbReference type="InterPro" id="IPR001732">
    <property type="entry name" value="UDP-Glc/GDP-Man_DH_N"/>
</dbReference>
<dbReference type="AlphaFoldDB" id="A0A0C1QBD9"/>
<dbReference type="EMBL" id="JWIC01000004">
    <property type="protein sequence ID" value="KID57941.1"/>
    <property type="molecule type" value="Genomic_DNA"/>
</dbReference>
<dbReference type="InterPro" id="IPR014026">
    <property type="entry name" value="UDP-Glc/GDP-Man_DH_dimer"/>
</dbReference>
<comment type="caution">
    <text evidence="6">The sequence shown here is derived from an EMBL/GenBank/DDBJ whole genome shotgun (WGS) entry which is preliminary data.</text>
</comment>
<keyword evidence="2" id="KW-0560">Oxidoreductase</keyword>
<dbReference type="OrthoDB" id="9803238at2"/>
<dbReference type="RefSeq" id="WP_039608238.1">
    <property type="nucleotide sequence ID" value="NZ_JWIC01000004.1"/>
</dbReference>
<dbReference type="PIRSF" id="PIRSF500136">
    <property type="entry name" value="UDP_ManNAc_DH"/>
    <property type="match status" value="1"/>
</dbReference>
<evidence type="ECO:0000313" key="7">
    <source>
        <dbReference type="Proteomes" id="UP000031327"/>
    </source>
</evidence>
<dbReference type="Pfam" id="PF03720">
    <property type="entry name" value="UDPG_MGDP_dh_C"/>
    <property type="match status" value="1"/>
</dbReference>
<dbReference type="Proteomes" id="UP000031327">
    <property type="component" value="Unassembled WGS sequence"/>
</dbReference>
<dbReference type="GO" id="GO:0016628">
    <property type="term" value="F:oxidoreductase activity, acting on the CH-CH group of donors, NAD or NADP as acceptor"/>
    <property type="evidence" value="ECO:0007669"/>
    <property type="project" value="InterPro"/>
</dbReference>
<dbReference type="InterPro" id="IPR036220">
    <property type="entry name" value="UDP-Glc/GDP-Man_DH_C_sf"/>
</dbReference>
<evidence type="ECO:0000313" key="6">
    <source>
        <dbReference type="EMBL" id="KID57941.1"/>
    </source>
</evidence>
<protein>
    <submittedName>
        <fullName evidence="6">Vi polysaccharide biosynthesis protein VipA/TviB</fullName>
    </submittedName>
</protein>
<evidence type="ECO:0000256" key="2">
    <source>
        <dbReference type="ARBA" id="ARBA00023002"/>
    </source>
</evidence>
<organism evidence="6 7">
    <name type="scientific">Pseudoalteromonas luteoviolacea</name>
    <dbReference type="NCBI Taxonomy" id="43657"/>
    <lineage>
        <taxon>Bacteria</taxon>
        <taxon>Pseudomonadati</taxon>
        <taxon>Pseudomonadota</taxon>
        <taxon>Gammaproteobacteria</taxon>
        <taxon>Alteromonadales</taxon>
        <taxon>Pseudoalteromonadaceae</taxon>
        <taxon>Pseudoalteromonas</taxon>
    </lineage>
</organism>
<name>A0A0C1QBD9_9GAMM</name>
<dbReference type="InterPro" id="IPR017476">
    <property type="entry name" value="UDP-Glc/GDP-Man"/>
</dbReference>
<dbReference type="GO" id="GO:0016616">
    <property type="term" value="F:oxidoreductase activity, acting on the CH-OH group of donors, NAD or NADP as acceptor"/>
    <property type="evidence" value="ECO:0007669"/>
    <property type="project" value="InterPro"/>
</dbReference>
<dbReference type="InterPro" id="IPR014027">
    <property type="entry name" value="UDP-Glc/GDP-Man_DH_C"/>
</dbReference>
<dbReference type="SUPFAM" id="SSF52413">
    <property type="entry name" value="UDP-glucose/GDP-mannose dehydrogenase C-terminal domain"/>
    <property type="match status" value="1"/>
</dbReference>
<comment type="similarity">
    <text evidence="1 4">Belongs to the UDP-glucose/GDP-mannose dehydrogenase family.</text>
</comment>
<dbReference type="NCBIfam" id="NF011729">
    <property type="entry name" value="PRK15182.1"/>
    <property type="match status" value="1"/>
</dbReference>
<dbReference type="NCBIfam" id="TIGR03026">
    <property type="entry name" value="NDP-sugDHase"/>
    <property type="match status" value="1"/>
</dbReference>
<dbReference type="Pfam" id="PF03721">
    <property type="entry name" value="UDPG_MGDP_dh_N"/>
    <property type="match status" value="1"/>
</dbReference>
<dbReference type="Pfam" id="PF00984">
    <property type="entry name" value="UDPG_MGDP_dh"/>
    <property type="match status" value="1"/>
</dbReference>
<dbReference type="SUPFAM" id="SSF51735">
    <property type="entry name" value="NAD(P)-binding Rossmann-fold domains"/>
    <property type="match status" value="1"/>
</dbReference>
<dbReference type="SMART" id="SM00984">
    <property type="entry name" value="UDPG_MGDP_dh_C"/>
    <property type="match status" value="1"/>
</dbReference>
<dbReference type="PANTHER" id="PTHR43491">
    <property type="entry name" value="UDP-N-ACETYL-D-MANNOSAMINE DEHYDROGENASE"/>
    <property type="match status" value="1"/>
</dbReference>
<evidence type="ECO:0000256" key="4">
    <source>
        <dbReference type="PIRNR" id="PIRNR000124"/>
    </source>
</evidence>
<evidence type="ECO:0000256" key="1">
    <source>
        <dbReference type="ARBA" id="ARBA00006601"/>
    </source>
</evidence>
<gene>
    <name evidence="6" type="ORF">JF50_04145</name>
</gene>
<evidence type="ECO:0000256" key="3">
    <source>
        <dbReference type="ARBA" id="ARBA00023027"/>
    </source>
</evidence>
<evidence type="ECO:0000259" key="5">
    <source>
        <dbReference type="SMART" id="SM00984"/>
    </source>
</evidence>
<feature type="domain" description="UDP-glucose/GDP-mannose dehydrogenase C-terminal" evidence="5">
    <location>
        <begin position="319"/>
        <end position="419"/>
    </location>
</feature>
<dbReference type="InterPro" id="IPR028359">
    <property type="entry name" value="UDP_ManNAc/GlcNAc_DH"/>
</dbReference>
<dbReference type="SUPFAM" id="SSF48179">
    <property type="entry name" value="6-phosphogluconate dehydrogenase C-terminal domain-like"/>
    <property type="match status" value="1"/>
</dbReference>